<dbReference type="EMBL" id="FNOV01000009">
    <property type="protein sequence ID" value="SDY52645.1"/>
    <property type="molecule type" value="Genomic_DNA"/>
</dbReference>
<dbReference type="OrthoDB" id="881188at2"/>
<dbReference type="STRING" id="651662.SAMN04488069_109171"/>
<organism evidence="1 2">
    <name type="scientific">Hymenobacter psychrophilus</name>
    <dbReference type="NCBI Taxonomy" id="651662"/>
    <lineage>
        <taxon>Bacteria</taxon>
        <taxon>Pseudomonadati</taxon>
        <taxon>Bacteroidota</taxon>
        <taxon>Cytophagia</taxon>
        <taxon>Cytophagales</taxon>
        <taxon>Hymenobacteraceae</taxon>
        <taxon>Hymenobacter</taxon>
    </lineage>
</organism>
<name>A0A1H3KLN1_9BACT</name>
<evidence type="ECO:0000313" key="2">
    <source>
        <dbReference type="Proteomes" id="UP000199249"/>
    </source>
</evidence>
<protein>
    <submittedName>
        <fullName evidence="1">Uncharacterized protein</fullName>
    </submittedName>
</protein>
<evidence type="ECO:0000313" key="1">
    <source>
        <dbReference type="EMBL" id="SDY52645.1"/>
    </source>
</evidence>
<proteinExistence type="predicted"/>
<keyword evidence="2" id="KW-1185">Reference proteome</keyword>
<dbReference type="AlphaFoldDB" id="A0A1H3KLN1"/>
<gene>
    <name evidence="1" type="ORF">SAMN04488069_109171</name>
</gene>
<dbReference type="RefSeq" id="WP_092741385.1">
    <property type="nucleotide sequence ID" value="NZ_FNOV01000009.1"/>
</dbReference>
<reference evidence="2" key="1">
    <citation type="submission" date="2016-10" db="EMBL/GenBank/DDBJ databases">
        <authorList>
            <person name="Varghese N."/>
            <person name="Submissions S."/>
        </authorList>
    </citation>
    <scope>NUCLEOTIDE SEQUENCE [LARGE SCALE GENOMIC DNA]</scope>
    <source>
        <strain evidence="2">CGMCC 1.8975</strain>
    </source>
</reference>
<accession>A0A1H3KLN1</accession>
<sequence>MPDSILFLPECHVDTALMRTLLYDRQKLITHIKGAPKVGDALHQQAERYGTSRLVIAMVDNDKHLFSIPKLQPFDQVVLQCEEPGCLFVVYRHRDLASQYLIVLDPACDGWIYGNVQAAGLSPTTHRLPELLPDFLGFTKRIQAEEQPEIVGLLKALRSSSPPAYGLLAAFVAERLGEAGQAGW</sequence>
<dbReference type="Proteomes" id="UP000199249">
    <property type="component" value="Unassembled WGS sequence"/>
</dbReference>